<protein>
    <submittedName>
        <fullName evidence="4">Chaperone DnaJ-domain superfamily protein</fullName>
    </submittedName>
</protein>
<dbReference type="PANTHER" id="PTHR23172">
    <property type="entry name" value="AUXILIN/CYCLIN G-ASSOCIATED KINASE-RELATED"/>
    <property type="match status" value="1"/>
</dbReference>
<keyword evidence="1 2" id="KW-0175">Coiled coil</keyword>
<dbReference type="Proteomes" id="UP001604277">
    <property type="component" value="Unassembled WGS sequence"/>
</dbReference>
<feature type="region of interest" description="Disordered" evidence="3">
    <location>
        <begin position="607"/>
        <end position="800"/>
    </location>
</feature>
<comment type="caution">
    <text evidence="4">The sequence shown here is derived from an EMBL/GenBank/DDBJ whole genome shotgun (WGS) entry which is preliminary data.</text>
</comment>
<keyword evidence="5" id="KW-1185">Reference proteome</keyword>
<evidence type="ECO:0000256" key="2">
    <source>
        <dbReference type="SAM" id="Coils"/>
    </source>
</evidence>
<gene>
    <name evidence="4" type="ORF">Fot_56136</name>
</gene>
<feature type="coiled-coil region" evidence="2">
    <location>
        <begin position="1273"/>
        <end position="1305"/>
    </location>
</feature>
<feature type="compositionally biased region" description="Polar residues" evidence="3">
    <location>
        <begin position="123"/>
        <end position="139"/>
    </location>
</feature>
<dbReference type="Gene3D" id="1.10.287.110">
    <property type="entry name" value="DnaJ domain"/>
    <property type="match status" value="1"/>
</dbReference>
<feature type="compositionally biased region" description="Polar residues" evidence="3">
    <location>
        <begin position="1015"/>
        <end position="1032"/>
    </location>
</feature>
<proteinExistence type="predicted"/>
<dbReference type="PANTHER" id="PTHR23172:SF87">
    <property type="entry name" value="CHAPERONE DNAJ-DOMAIN SUPERFAMILY PROTEIN"/>
    <property type="match status" value="1"/>
</dbReference>
<evidence type="ECO:0000256" key="1">
    <source>
        <dbReference type="ARBA" id="ARBA00023054"/>
    </source>
</evidence>
<feature type="coiled-coil region" evidence="2">
    <location>
        <begin position="1090"/>
        <end position="1170"/>
    </location>
</feature>
<dbReference type="FunFam" id="1.10.287.110:FF:000009">
    <property type="entry name" value="Auxilin-related protein 1"/>
    <property type="match status" value="1"/>
</dbReference>
<organism evidence="4 5">
    <name type="scientific">Forsythia ovata</name>
    <dbReference type="NCBI Taxonomy" id="205694"/>
    <lineage>
        <taxon>Eukaryota</taxon>
        <taxon>Viridiplantae</taxon>
        <taxon>Streptophyta</taxon>
        <taxon>Embryophyta</taxon>
        <taxon>Tracheophyta</taxon>
        <taxon>Spermatophyta</taxon>
        <taxon>Magnoliopsida</taxon>
        <taxon>eudicotyledons</taxon>
        <taxon>Gunneridae</taxon>
        <taxon>Pentapetalae</taxon>
        <taxon>asterids</taxon>
        <taxon>lamiids</taxon>
        <taxon>Lamiales</taxon>
        <taxon>Oleaceae</taxon>
        <taxon>Forsythieae</taxon>
        <taxon>Forsythia</taxon>
    </lineage>
</organism>
<feature type="region of interest" description="Disordered" evidence="3">
    <location>
        <begin position="880"/>
        <end position="968"/>
    </location>
</feature>
<feature type="compositionally biased region" description="Basic and acidic residues" evidence="3">
    <location>
        <begin position="607"/>
        <end position="675"/>
    </location>
</feature>
<feature type="region of interest" description="Disordered" evidence="3">
    <location>
        <begin position="114"/>
        <end position="147"/>
    </location>
</feature>
<dbReference type="InterPro" id="IPR036869">
    <property type="entry name" value="J_dom_sf"/>
</dbReference>
<feature type="region of interest" description="Disordered" evidence="3">
    <location>
        <begin position="273"/>
        <end position="300"/>
    </location>
</feature>
<dbReference type="EMBL" id="JBFOLJ010000038">
    <property type="protein sequence ID" value="KAL2457617.1"/>
    <property type="molecule type" value="Genomic_DNA"/>
</dbReference>
<feature type="compositionally biased region" description="Basic and acidic residues" evidence="3">
    <location>
        <begin position="726"/>
        <end position="800"/>
    </location>
</feature>
<feature type="compositionally biased region" description="Basic and acidic residues" evidence="3">
    <location>
        <begin position="683"/>
        <end position="717"/>
    </location>
</feature>
<reference evidence="5" key="1">
    <citation type="submission" date="2024-07" db="EMBL/GenBank/DDBJ databases">
        <title>Two chromosome-level genome assemblies of Korean endemic species Abeliophyllum distichum and Forsythia ovata (Oleaceae).</title>
        <authorList>
            <person name="Jang H."/>
        </authorList>
    </citation>
    <scope>NUCLEOTIDE SEQUENCE [LARGE SCALE GENOMIC DNA]</scope>
</reference>
<sequence length="1405" mass="159425">MENISHSLPKRSYAGNGYISHKSVYDDVFGGPPKFGLSTLAPRFEDYAEIFGGFHSARSSSIPVLDLPLIDEESGFHFDVRSPGFNYSEVFGNFGGLDFALSYEELVGHSSGGYDSSEEAWSPAQSESLSVESDPSASSGKHHSLSNGDHLESLDDIKLFNVSCHNNQRSMENIATGSTHVTQLPAISGYAYTFNDMLVSQMSEDEKSSSHVSNDLDSSVARCWTSAEDKLFIKGLSHPSNSDTKHELNILEKHSKPESTLSKPFITISDISLRTKPSGLPPPSRPPPALAVKNGESDRPNAKLKAFNDSAFERNDSLSLFFDVEVDASSSAEAMQDAMENAQIKHRNTKESVERNEGLQSHIKLHLDNDIEVERKTSKTFNVTNRFKDERMPKSHAKEAKVPKPFVEEKRSLTENNKVISDSINGKNHIHFVEKSVDTVAWSEATDFFEVIDTSLPRRASKIEDGNILVQNMTSRSCRQQGKVGTEAHDPIEDCKNFKVAKEAPKWDEDRNQLEMDMDICDWGYNQGRVVATMKSSHQELEEEVQLDEMICKFDLNERKTKVVQQHGQCEKVSIDPDESVDKLTEAWCYLNEVEAQQKLKAGSKRIESEKMYQDPHLRKEKGMRLKENIQREEYERRLEEAVEHTEPGKKAREKLEQEEREKHQQEACEKEENKNKKKLSRERKENKNIAKETFEQKQIEKRLEGAVKHERSDKKSNMGPAKGKNSRDEQLDSKAWGGKERLVEAHKQEENEMEFREIAQSKNSKKDRQEDLESQEIKERLSNAYGREESEMEHTQFWTQKDDKRSVMIFKEEEIVTRSRAACDIEGNENLSEDAGTSDESSGQDIEIELTEWNGHEGEVRNDQEKDVLGEAGNLEAFDGGYKYNEETLQETLETGKHDSPGELEATSTALASEENGKLVAECKSSDSESNDGTNLLFKGKFNSSSQNRDDLEDEKGENNFAESPCLPERITNSKKAEVCVGNTSEKSASEIVSNHENEIALAREEESGKSIKGVQSNINKNETSDKSISGHTATELVQNGKKMVGASSVVLEERQHKLKLGQQVPSHSTERKDKNLNETLTTKDRKVDGRLERERELENEHLRKLEEERDREREREKDRMSLGRAALEAHERSYAEARERAERAAVERATAEARLRAISEARERLERASMETRLRADRTAVERAAVESWQRAVKKALVEKNTFEVREQVERSVADRFSGSSRCAEMRDTSLPDLHDHQFRSTGTLNGLRYSYSSAHVGAEGESPQRCKARLERYQRTAERAAKALAEKNMRDLLAQREQEERNRVAETLDVEVKRWSSGKEGNLRALLSTLQYILGPDSGWHPIPLTEVITSAAVKRVYRKATLCVHPDKLQQRGATIQQKYICEKVFDLLKEAWNKFNSEER</sequence>
<dbReference type="SUPFAM" id="SSF46565">
    <property type="entry name" value="Chaperone J-domain"/>
    <property type="match status" value="1"/>
</dbReference>
<evidence type="ECO:0000256" key="3">
    <source>
        <dbReference type="SAM" id="MobiDB-lite"/>
    </source>
</evidence>
<feature type="compositionally biased region" description="Basic and acidic residues" evidence="3">
    <location>
        <begin position="1070"/>
        <end position="1087"/>
    </location>
</feature>
<accession>A0ABD1P172</accession>
<feature type="region of interest" description="Disordered" evidence="3">
    <location>
        <begin position="1058"/>
        <end position="1087"/>
    </location>
</feature>
<evidence type="ECO:0000313" key="4">
    <source>
        <dbReference type="EMBL" id="KAL2457617.1"/>
    </source>
</evidence>
<name>A0ABD1P172_9LAMI</name>
<evidence type="ECO:0000313" key="5">
    <source>
        <dbReference type="Proteomes" id="UP001604277"/>
    </source>
</evidence>
<feature type="region of interest" description="Disordered" evidence="3">
    <location>
        <begin position="1006"/>
        <end position="1032"/>
    </location>
</feature>
<feature type="compositionally biased region" description="Pro residues" evidence="3">
    <location>
        <begin position="279"/>
        <end position="289"/>
    </location>
</feature>